<gene>
    <name evidence="1" type="ORF">N478_20295</name>
</gene>
<dbReference type="PATRIC" id="fig|1365257.3.peg.2747"/>
<dbReference type="AlphaFoldDB" id="A0A167MEH1"/>
<dbReference type="SUPFAM" id="SSF56784">
    <property type="entry name" value="HAD-like"/>
    <property type="match status" value="1"/>
</dbReference>
<proteinExistence type="predicted"/>
<comment type="caution">
    <text evidence="1">The sequence shown here is derived from an EMBL/GenBank/DDBJ whole genome shotgun (WGS) entry which is preliminary data.</text>
</comment>
<name>A0A167MEH1_9GAMM</name>
<dbReference type="RefSeq" id="WP_063381413.1">
    <property type="nucleotide sequence ID" value="NZ_AUXX01000018.1"/>
</dbReference>
<dbReference type="Proteomes" id="UP000076661">
    <property type="component" value="Unassembled WGS sequence"/>
</dbReference>
<protein>
    <submittedName>
        <fullName evidence="1">Uncharacterized protein</fullName>
    </submittedName>
</protein>
<accession>A0A167MEH1</accession>
<dbReference type="EMBL" id="AUXX01000018">
    <property type="protein sequence ID" value="KZN66259.1"/>
    <property type="molecule type" value="Genomic_DNA"/>
</dbReference>
<sequence>MINDLEKKQLSSRFIENVKLVIWDLDDTFWQGTLTEGGINYSHRHHNIVTALARHGIVSSISSNNNFEDAAEVLRKHDVIDYFIFPKINWGKKSGHISTILEEVQLRPENVIFLDDKPRVQNAVLAQVPNLLAVMTAEEFSQCFDKWVSEKQESDPQLTRLQRYQLLGKKVSAKSNFVVTEAESHAFLRSCDIKCEIGKVTEAELHRVAELVERSNQINFTQRRDSLQAIRKLSMDDTFECRYVQVWDKFGDYGITGFYALNRADHTLHHFVFSCRILQMGVEAAVHEYLGFPKVLFAPGKARMFDAISSEYKQPDWITFGQFSQHRTQEAAQSVHEKSVTFIGPCELEVIGYGLGSILGNKLKFDYHVHHRNNKGHYIGVQGHSSLLNLARKPDVISKYEQTLSQIPWLDPVLYDTSVFEKENSVVVLSSVRNVQSANYIHKSGEFSIPSLDNLCIGTIDFSSPVHQLKLEELLKKSIGAPDFDVSLFQDEFEFGGLVSKESYAQSLKDVAALMPNSSKLVVLTVVEIPPNLSGFEAVSPEFVENWRLQHSAINAAIREASAAEPEKIIMLDINQYVTEDDLNREVPGLREARHAWENFRPMYTYYHFERKTYIDLGFKLLDLMVKWELFSMTQEERDHFIGLANSVVPEELGML</sequence>
<organism evidence="1 2">
    <name type="scientific">Pseudoalteromonas luteoviolacea S4060-1</name>
    <dbReference type="NCBI Taxonomy" id="1365257"/>
    <lineage>
        <taxon>Bacteria</taxon>
        <taxon>Pseudomonadati</taxon>
        <taxon>Pseudomonadota</taxon>
        <taxon>Gammaproteobacteria</taxon>
        <taxon>Alteromonadales</taxon>
        <taxon>Pseudoalteromonadaceae</taxon>
        <taxon>Pseudoalteromonas</taxon>
    </lineage>
</organism>
<dbReference type="Gene3D" id="3.40.50.1000">
    <property type="entry name" value="HAD superfamily/HAD-like"/>
    <property type="match status" value="1"/>
</dbReference>
<evidence type="ECO:0000313" key="1">
    <source>
        <dbReference type="EMBL" id="KZN66259.1"/>
    </source>
</evidence>
<dbReference type="InterPro" id="IPR023214">
    <property type="entry name" value="HAD_sf"/>
</dbReference>
<evidence type="ECO:0000313" key="2">
    <source>
        <dbReference type="Proteomes" id="UP000076661"/>
    </source>
</evidence>
<reference evidence="1 2" key="1">
    <citation type="submission" date="2013-07" db="EMBL/GenBank/DDBJ databases">
        <title>Comparative Genomic and Metabolomic Analysis of Twelve Strains of Pseudoalteromonas luteoviolacea.</title>
        <authorList>
            <person name="Vynne N.G."/>
            <person name="Mansson M."/>
            <person name="Gram L."/>
        </authorList>
    </citation>
    <scope>NUCLEOTIDE SEQUENCE [LARGE SCALE GENOMIC DNA]</scope>
    <source>
        <strain evidence="1 2">S4060-1</strain>
    </source>
</reference>
<dbReference type="InterPro" id="IPR036412">
    <property type="entry name" value="HAD-like_sf"/>
</dbReference>